<proteinExistence type="predicted"/>
<dbReference type="InterPro" id="IPR004360">
    <property type="entry name" value="Glyas_Fos-R_dOase_dom"/>
</dbReference>
<feature type="domain" description="VOC" evidence="1">
    <location>
        <begin position="10"/>
        <end position="134"/>
    </location>
</feature>
<name>A0AAN2C9W3_UNVUL</name>
<dbReference type="PANTHER" id="PTHR34109:SF1">
    <property type="entry name" value="VOC DOMAIN-CONTAINING PROTEIN"/>
    <property type="match status" value="1"/>
</dbReference>
<reference evidence="2 3" key="1">
    <citation type="journal article" date="2022" name="ISME Commun">
        <title>Vulcanimicrobium alpinus gen. nov. sp. nov., the first cultivated representative of the candidate phylum 'Eremiobacterota', is a metabolically versatile aerobic anoxygenic phototroph.</title>
        <authorList>
            <person name="Yabe S."/>
            <person name="Muto K."/>
            <person name="Abe K."/>
            <person name="Yokota A."/>
            <person name="Staudigel H."/>
            <person name="Tebo B.M."/>
        </authorList>
    </citation>
    <scope>NUCLEOTIDE SEQUENCE [LARGE SCALE GENOMIC DNA]</scope>
    <source>
        <strain evidence="2 3">WC8-2</strain>
    </source>
</reference>
<evidence type="ECO:0000313" key="3">
    <source>
        <dbReference type="Proteomes" id="UP001317532"/>
    </source>
</evidence>
<gene>
    <name evidence="2" type="ORF">WPS_16490</name>
</gene>
<dbReference type="InterPro" id="IPR037523">
    <property type="entry name" value="VOC_core"/>
</dbReference>
<dbReference type="Gene3D" id="3.30.720.120">
    <property type="match status" value="1"/>
</dbReference>
<dbReference type="KEGG" id="vab:WPS_16490"/>
<dbReference type="InterPro" id="IPR029068">
    <property type="entry name" value="Glyas_Bleomycin-R_OHBP_Dase"/>
</dbReference>
<dbReference type="SUPFAM" id="SSF54593">
    <property type="entry name" value="Glyoxalase/Bleomycin resistance protein/Dihydroxybiphenyl dioxygenase"/>
    <property type="match status" value="1"/>
</dbReference>
<dbReference type="EMBL" id="AP025523">
    <property type="protein sequence ID" value="BDE06373.1"/>
    <property type="molecule type" value="Genomic_DNA"/>
</dbReference>
<dbReference type="PROSITE" id="PS51819">
    <property type="entry name" value="VOC"/>
    <property type="match status" value="1"/>
</dbReference>
<dbReference type="Proteomes" id="UP001317532">
    <property type="component" value="Chromosome"/>
</dbReference>
<keyword evidence="3" id="KW-1185">Reference proteome</keyword>
<evidence type="ECO:0000313" key="2">
    <source>
        <dbReference type="EMBL" id="BDE06373.1"/>
    </source>
</evidence>
<dbReference type="PANTHER" id="PTHR34109">
    <property type="entry name" value="BNAUNNG04460D PROTEIN-RELATED"/>
    <property type="match status" value="1"/>
</dbReference>
<sequence>MSQPVISTTQVLYPAQRYADARAAIRWLCEAFGFETQLVYDTPDGGVAHAQLTLNGAVLMLGSAREGGDYPARTPRALGGITGSIYVYVADPDAHCARARAAGARIAIEPRDNYGSREYAAYDCEDYWWSFGTYRP</sequence>
<dbReference type="Gene3D" id="3.30.720.110">
    <property type="match status" value="1"/>
</dbReference>
<organism evidence="2 3">
    <name type="scientific">Vulcanimicrobium alpinum</name>
    <dbReference type="NCBI Taxonomy" id="3016050"/>
    <lineage>
        <taxon>Bacteria</taxon>
        <taxon>Bacillati</taxon>
        <taxon>Vulcanimicrobiota</taxon>
        <taxon>Vulcanimicrobiia</taxon>
        <taxon>Vulcanimicrobiales</taxon>
        <taxon>Vulcanimicrobiaceae</taxon>
        <taxon>Vulcanimicrobium</taxon>
    </lineage>
</organism>
<dbReference type="Pfam" id="PF00903">
    <property type="entry name" value="Glyoxalase"/>
    <property type="match status" value="1"/>
</dbReference>
<accession>A0AAN2C9W3</accession>
<dbReference type="AlphaFoldDB" id="A0AAN2C9W3"/>
<dbReference type="RefSeq" id="WP_317997337.1">
    <property type="nucleotide sequence ID" value="NZ_AP025523.1"/>
</dbReference>
<protein>
    <recommendedName>
        <fullName evidence="1">VOC domain-containing protein</fullName>
    </recommendedName>
</protein>
<evidence type="ECO:0000259" key="1">
    <source>
        <dbReference type="PROSITE" id="PS51819"/>
    </source>
</evidence>